<dbReference type="GO" id="GO:0030288">
    <property type="term" value="C:outer membrane-bounded periplasmic space"/>
    <property type="evidence" value="ECO:0007669"/>
    <property type="project" value="TreeGrafter"/>
</dbReference>
<dbReference type="Pfam" id="PF00905">
    <property type="entry name" value="Transpeptidase"/>
    <property type="match status" value="1"/>
</dbReference>
<dbReference type="EMBL" id="SMDC01000010">
    <property type="protein sequence ID" value="TCW34521.1"/>
    <property type="molecule type" value="Genomic_DNA"/>
</dbReference>
<comment type="similarity">
    <text evidence="3">In the N-terminal section; belongs to the glycosyltransferase 51 family.</text>
</comment>
<feature type="domain" description="Penicillin-binding C-terminal" evidence="14">
    <location>
        <begin position="582"/>
        <end position="664"/>
    </location>
</feature>
<evidence type="ECO:0000313" key="15">
    <source>
        <dbReference type="EMBL" id="TCW34521.1"/>
    </source>
</evidence>
<dbReference type="Gene3D" id="1.10.3810.10">
    <property type="entry name" value="Biosynthetic peptidoglycan transglycosylase-like"/>
    <property type="match status" value="1"/>
</dbReference>
<dbReference type="GO" id="GO:0008658">
    <property type="term" value="F:penicillin binding"/>
    <property type="evidence" value="ECO:0007669"/>
    <property type="project" value="InterPro"/>
</dbReference>
<dbReference type="RefSeq" id="WP_132230286.1">
    <property type="nucleotide sequence ID" value="NZ_SMDC01000010.1"/>
</dbReference>
<evidence type="ECO:0000256" key="10">
    <source>
        <dbReference type="ARBA" id="ARBA00044770"/>
    </source>
</evidence>
<keyword evidence="5" id="KW-0645">Protease</keyword>
<evidence type="ECO:0000259" key="12">
    <source>
        <dbReference type="Pfam" id="PF00905"/>
    </source>
</evidence>
<dbReference type="InterPro" id="IPR050396">
    <property type="entry name" value="Glycosyltr_51/Transpeptidase"/>
</dbReference>
<comment type="caution">
    <text evidence="15">The sequence shown here is derived from an EMBL/GenBank/DDBJ whole genome shotgun (WGS) entry which is preliminary data.</text>
</comment>
<evidence type="ECO:0000259" key="13">
    <source>
        <dbReference type="Pfam" id="PF00912"/>
    </source>
</evidence>
<dbReference type="Proteomes" id="UP000295247">
    <property type="component" value="Unassembled WGS sequence"/>
</dbReference>
<keyword evidence="8" id="KW-0378">Hydrolase</keyword>
<evidence type="ECO:0000259" key="14">
    <source>
        <dbReference type="Pfam" id="PF06832"/>
    </source>
</evidence>
<dbReference type="InterPro" id="IPR001264">
    <property type="entry name" value="Glyco_trans_51"/>
</dbReference>
<dbReference type="Pfam" id="PF00912">
    <property type="entry name" value="Transgly"/>
    <property type="match status" value="1"/>
</dbReference>
<keyword evidence="6" id="KW-0328">Glycosyltransferase</keyword>
<reference evidence="15 16" key="1">
    <citation type="submission" date="2019-03" db="EMBL/GenBank/DDBJ databases">
        <title>Genomic Encyclopedia of Type Strains, Phase IV (KMG-IV): sequencing the most valuable type-strain genomes for metagenomic binning, comparative biology and taxonomic classification.</title>
        <authorList>
            <person name="Goeker M."/>
        </authorList>
    </citation>
    <scope>NUCLEOTIDE SEQUENCE [LARGE SCALE GENOMIC DNA]</scope>
    <source>
        <strain evidence="15 16">DSM 203</strain>
    </source>
</reference>
<comment type="similarity">
    <text evidence="2">In the C-terminal section; belongs to the transpeptidase family.</text>
</comment>
<evidence type="ECO:0000256" key="3">
    <source>
        <dbReference type="ARBA" id="ARBA00007739"/>
    </source>
</evidence>
<dbReference type="EC" id="2.4.99.28" evidence="10"/>
<evidence type="ECO:0000256" key="8">
    <source>
        <dbReference type="ARBA" id="ARBA00022801"/>
    </source>
</evidence>
<dbReference type="PANTHER" id="PTHR32282">
    <property type="entry name" value="BINDING PROTEIN TRANSPEPTIDASE, PUTATIVE-RELATED"/>
    <property type="match status" value="1"/>
</dbReference>
<dbReference type="InterPro" id="IPR009647">
    <property type="entry name" value="PBP_C"/>
</dbReference>
<sequence length="667" mass="70600">MRRWGVAAGLALLLGGLSWLFGGTAPVLEVPVAVEVLDRDERLLRAFPVEDGRWRLATSAAALDPDYLALLLTIEDRRFERHPGVDPRALARAAWQWATRGRIVSGGSTLTMQLARLRAGHPTRTPAAKLAQIRTALALERAYPKSRILDAYLTLAPFGGNLEGVRAGALAWFGKEPRRLDLAEAALLVALPQAPEARRPDRHPEAARRARDRVLSLAEAAGLIDARARARAAATPVPRARRALPARAAHLAARLHRAEPARVHHQLTLDGALQARLEPLALARARGLGPRVSVALLVADHRAGTLLAHVGAAAPFDQGRRGWVDMTRAVRSPGSTLKPLIYALAFEAGVADPAGWIEDRARDFHGYAPRNLDRDYQGRVAVAQALQRSLNVPAVTLLEALGPQRLLGRLRRAGVAPRLPSGARPGLALALGGVGLSLEELFALYGALANDGRPLALHHRRGAAPATSPGTPLVAAGAARRVGAILAAAPPVGTAPGRGIAHKTGTSYGHRDAWALGYDGRHLVGVWVGRADGAPVPGLTGAGAAAPLLRDVFARLGPGSPLPEPPPARAPAPALTLAGVPRAGPRIAYPPAGSRVALGLDGDGAAALLRLRVHEGRAPFQWFADGVPIGRAPVARTLDWWPREPGYVDLAVVDARGESDRVRVWLE</sequence>
<dbReference type="Pfam" id="PF06832">
    <property type="entry name" value="BiPBP_C"/>
    <property type="match status" value="1"/>
</dbReference>
<evidence type="ECO:0000256" key="5">
    <source>
        <dbReference type="ARBA" id="ARBA00022670"/>
    </source>
</evidence>
<dbReference type="UniPathway" id="UPA00219"/>
<dbReference type="InterPro" id="IPR023346">
    <property type="entry name" value="Lysozyme-like_dom_sf"/>
</dbReference>
<keyword evidence="9" id="KW-0511">Multifunctional enzyme</keyword>
<accession>A0A4R4A6S8</accession>
<feature type="domain" description="Penicillin-binding protein transpeptidase" evidence="12">
    <location>
        <begin position="296"/>
        <end position="518"/>
    </location>
</feature>
<dbReference type="GO" id="GO:0006508">
    <property type="term" value="P:proteolysis"/>
    <property type="evidence" value="ECO:0007669"/>
    <property type="project" value="UniProtKB-KW"/>
</dbReference>
<dbReference type="InterPro" id="IPR001460">
    <property type="entry name" value="PCN-bd_Tpept"/>
</dbReference>
<evidence type="ECO:0000256" key="6">
    <source>
        <dbReference type="ARBA" id="ARBA00022676"/>
    </source>
</evidence>
<keyword evidence="4" id="KW-0121">Carboxypeptidase</keyword>
<evidence type="ECO:0000256" key="4">
    <source>
        <dbReference type="ARBA" id="ARBA00022645"/>
    </source>
</evidence>
<dbReference type="PANTHER" id="PTHR32282:SF15">
    <property type="entry name" value="PENICILLIN-BINDING PROTEIN 1C"/>
    <property type="match status" value="1"/>
</dbReference>
<protein>
    <recommendedName>
        <fullName evidence="10">peptidoglycan glycosyltransferase</fullName>
        <ecNumber evidence="10">2.4.99.28</ecNumber>
    </recommendedName>
</protein>
<dbReference type="InterPro" id="IPR011815">
    <property type="entry name" value="PBP_1c"/>
</dbReference>
<dbReference type="AlphaFoldDB" id="A0A4R4A6S8"/>
<dbReference type="GO" id="GO:0008955">
    <property type="term" value="F:peptidoglycan glycosyltransferase activity"/>
    <property type="evidence" value="ECO:0007669"/>
    <property type="project" value="UniProtKB-EC"/>
</dbReference>
<evidence type="ECO:0000256" key="2">
    <source>
        <dbReference type="ARBA" id="ARBA00007090"/>
    </source>
</evidence>
<name>A0A4R4A6S8_MARGR</name>
<evidence type="ECO:0000256" key="11">
    <source>
        <dbReference type="ARBA" id="ARBA00049902"/>
    </source>
</evidence>
<dbReference type="SUPFAM" id="SSF56601">
    <property type="entry name" value="beta-lactamase/transpeptidase-like"/>
    <property type="match status" value="1"/>
</dbReference>
<dbReference type="InterPro" id="IPR036950">
    <property type="entry name" value="PBP_transglycosylase"/>
</dbReference>
<feature type="domain" description="Glycosyl transferase family 51" evidence="13">
    <location>
        <begin position="51"/>
        <end position="216"/>
    </location>
</feature>
<dbReference type="GO" id="GO:0004180">
    <property type="term" value="F:carboxypeptidase activity"/>
    <property type="evidence" value="ECO:0007669"/>
    <property type="project" value="UniProtKB-KW"/>
</dbReference>
<evidence type="ECO:0000313" key="16">
    <source>
        <dbReference type="Proteomes" id="UP000295247"/>
    </source>
</evidence>
<gene>
    <name evidence="15" type="ORF">EDC29_11068</name>
</gene>
<comment type="pathway">
    <text evidence="1">Cell wall biogenesis; peptidoglycan biosynthesis.</text>
</comment>
<evidence type="ECO:0000256" key="7">
    <source>
        <dbReference type="ARBA" id="ARBA00022679"/>
    </source>
</evidence>
<keyword evidence="7" id="KW-0808">Transferase</keyword>
<dbReference type="NCBIfam" id="TIGR02073">
    <property type="entry name" value="PBP_1c"/>
    <property type="match status" value="1"/>
</dbReference>
<dbReference type="InterPro" id="IPR012338">
    <property type="entry name" value="Beta-lactam/transpept-like"/>
</dbReference>
<comment type="catalytic activity">
    <reaction evidence="11">
        <text>[GlcNAc-(1-&gt;4)-Mur2Ac(oyl-L-Ala-gamma-D-Glu-L-Lys-D-Ala-D-Ala)](n)-di-trans,octa-cis-undecaprenyl diphosphate + beta-D-GlcNAc-(1-&gt;4)-Mur2Ac(oyl-L-Ala-gamma-D-Glu-L-Lys-D-Ala-D-Ala)-di-trans,octa-cis-undecaprenyl diphosphate = [GlcNAc-(1-&gt;4)-Mur2Ac(oyl-L-Ala-gamma-D-Glu-L-Lys-D-Ala-D-Ala)](n+1)-di-trans,octa-cis-undecaprenyl diphosphate + di-trans,octa-cis-undecaprenyl diphosphate + H(+)</text>
        <dbReference type="Rhea" id="RHEA:23708"/>
        <dbReference type="Rhea" id="RHEA-COMP:9602"/>
        <dbReference type="Rhea" id="RHEA-COMP:9603"/>
        <dbReference type="ChEBI" id="CHEBI:15378"/>
        <dbReference type="ChEBI" id="CHEBI:58405"/>
        <dbReference type="ChEBI" id="CHEBI:60033"/>
        <dbReference type="ChEBI" id="CHEBI:78435"/>
        <dbReference type="EC" id="2.4.99.28"/>
    </reaction>
</comment>
<organism evidence="15 16">
    <name type="scientific">Marichromatium gracile</name>
    <name type="common">Chromatium gracile</name>
    <dbReference type="NCBI Taxonomy" id="1048"/>
    <lineage>
        <taxon>Bacteria</taxon>
        <taxon>Pseudomonadati</taxon>
        <taxon>Pseudomonadota</taxon>
        <taxon>Gammaproteobacteria</taxon>
        <taxon>Chromatiales</taxon>
        <taxon>Chromatiaceae</taxon>
        <taxon>Marichromatium</taxon>
    </lineage>
</organism>
<dbReference type="Gene3D" id="3.40.710.10">
    <property type="entry name" value="DD-peptidase/beta-lactamase superfamily"/>
    <property type="match status" value="1"/>
</dbReference>
<evidence type="ECO:0000256" key="9">
    <source>
        <dbReference type="ARBA" id="ARBA00023268"/>
    </source>
</evidence>
<proteinExistence type="inferred from homology"/>
<evidence type="ECO:0000256" key="1">
    <source>
        <dbReference type="ARBA" id="ARBA00004752"/>
    </source>
</evidence>
<dbReference type="GO" id="GO:0009252">
    <property type="term" value="P:peptidoglycan biosynthetic process"/>
    <property type="evidence" value="ECO:0007669"/>
    <property type="project" value="UniProtKB-UniPathway"/>
</dbReference>
<dbReference type="SUPFAM" id="SSF53955">
    <property type="entry name" value="Lysozyme-like"/>
    <property type="match status" value="1"/>
</dbReference>